<protein>
    <submittedName>
        <fullName evidence="1">Uncharacterized protein</fullName>
    </submittedName>
</protein>
<evidence type="ECO:0000313" key="1">
    <source>
        <dbReference type="EMBL" id="ACM04890.1"/>
    </source>
</evidence>
<evidence type="ECO:0000313" key="2">
    <source>
        <dbReference type="Proteomes" id="UP000000447"/>
    </source>
</evidence>
<dbReference type="KEGG" id="tro:trd_1649"/>
<dbReference type="eggNOG" id="ENOG5032JH6">
    <property type="taxonomic scope" value="Bacteria"/>
</dbReference>
<dbReference type="RefSeq" id="WP_015922594.1">
    <property type="nucleotide sequence ID" value="NC_011959.1"/>
</dbReference>
<proteinExistence type="predicted"/>
<organism evidence="1 2">
    <name type="scientific">Thermomicrobium roseum (strain ATCC 27502 / DSM 5159 / P-2)</name>
    <dbReference type="NCBI Taxonomy" id="309801"/>
    <lineage>
        <taxon>Bacteria</taxon>
        <taxon>Pseudomonadati</taxon>
        <taxon>Thermomicrobiota</taxon>
        <taxon>Thermomicrobia</taxon>
        <taxon>Thermomicrobiales</taxon>
        <taxon>Thermomicrobiaceae</taxon>
        <taxon>Thermomicrobium</taxon>
    </lineage>
</organism>
<dbReference type="HOGENOM" id="CLU_1474517_0_0_0"/>
<accession>B9L0F6</accession>
<dbReference type="Proteomes" id="UP000000447">
    <property type="component" value="Chromosome"/>
</dbReference>
<name>B9L0F6_THERP</name>
<reference evidence="1 2" key="1">
    <citation type="journal article" date="2009" name="PLoS ONE">
        <title>Complete genome sequence of the aerobic CO-oxidizing thermophile Thermomicrobium roseum.</title>
        <authorList>
            <person name="Wu D."/>
            <person name="Raymond J."/>
            <person name="Wu M."/>
            <person name="Chatterji S."/>
            <person name="Ren Q."/>
            <person name="Graham J.E."/>
            <person name="Bryant D.A."/>
            <person name="Robb F."/>
            <person name="Colman A."/>
            <person name="Tallon L.J."/>
            <person name="Badger J.H."/>
            <person name="Madupu R."/>
            <person name="Ward N.L."/>
            <person name="Eisen J.A."/>
        </authorList>
    </citation>
    <scope>NUCLEOTIDE SEQUENCE [LARGE SCALE GENOMIC DNA]</scope>
    <source>
        <strain evidence="2">ATCC 27502 / DSM 5159 / P-2</strain>
    </source>
</reference>
<dbReference type="EMBL" id="CP001275">
    <property type="protein sequence ID" value="ACM04890.1"/>
    <property type="molecule type" value="Genomic_DNA"/>
</dbReference>
<sequence length="183" mass="19308">MTLTLEAARAALRRLAADQATPPAWSDEDLDTALAIGLAQLDQLAPSTAVVQLAAGGTDRLPLPSGVQRVLAVLHAGQPLAGWSVWAGELVFAEPVSGSLELRCWQRRTLPDAASDPLPLSGPAEETFLLAAAVEALLVQALVQQGRHQGPVGPLVAALEQARLQRERAARALPRVLCSRSLR</sequence>
<dbReference type="AlphaFoldDB" id="B9L0F6"/>
<keyword evidence="2" id="KW-1185">Reference proteome</keyword>
<gene>
    <name evidence="1" type="ordered locus">trd_1649</name>
</gene>